<evidence type="ECO:0000256" key="4">
    <source>
        <dbReference type="SAM" id="SignalP"/>
    </source>
</evidence>
<sequence>MKRITRISALTAGLVLTALPALAEGVKVGVMMTLSGSAAVLGEQGRDGFLLALEEMGGKLGGLESEVIVVDDELKPDVAVNRARELVESHKVDVVVGAMYSNVQMAITGPLTEAGVFVLSPNPGPSALAGAGCNPNFFAVSYQNDQPDEVVGAYVSGKAARTFLIAPNYQAGKDHLTGFKRTYTGEVADELYVPLDQMDYSAELAQIAAAAPDAVYAFMPGGLGVNFVRQYRQAGLETIPFYSTFTVDEVTLPAQKKDAVGFHSGGDWAPDLDTERNRAFVAAFEAKYDRVPASYAAHAYDAAYLLDSAIRAVGGNLADKDALRAALKAADFDSVRGEFSFGANHFPLQDFYVTRVAERADGKFQTQIVEKVLEKPVDAYAAECPMK</sequence>
<evidence type="ECO:0000256" key="2">
    <source>
        <dbReference type="ARBA" id="ARBA00022729"/>
    </source>
</evidence>
<evidence type="ECO:0000313" key="7">
    <source>
        <dbReference type="Proteomes" id="UP000219467"/>
    </source>
</evidence>
<dbReference type="Pfam" id="PF13458">
    <property type="entry name" value="Peripla_BP_6"/>
    <property type="match status" value="1"/>
</dbReference>
<accession>A0A285D4R8</accession>
<dbReference type="InterPro" id="IPR051010">
    <property type="entry name" value="BCAA_transport"/>
</dbReference>
<dbReference type="OrthoDB" id="435355at2"/>
<feature type="chain" id="PRO_5012108730" evidence="4">
    <location>
        <begin position="24"/>
        <end position="387"/>
    </location>
</feature>
<feature type="signal peptide" evidence="4">
    <location>
        <begin position="1"/>
        <end position="23"/>
    </location>
</feature>
<dbReference type="GO" id="GO:0006865">
    <property type="term" value="P:amino acid transport"/>
    <property type="evidence" value="ECO:0007669"/>
    <property type="project" value="UniProtKB-KW"/>
</dbReference>
<keyword evidence="7" id="KW-1185">Reference proteome</keyword>
<feature type="domain" description="Leucine-binding protein" evidence="5">
    <location>
        <begin position="26"/>
        <end position="357"/>
    </location>
</feature>
<dbReference type="SUPFAM" id="SSF53822">
    <property type="entry name" value="Periplasmic binding protein-like I"/>
    <property type="match status" value="1"/>
</dbReference>
<protein>
    <submittedName>
        <fullName evidence="6">Amino acid/amide ABC transporter substrate-binding protein (HAAT family)</fullName>
    </submittedName>
</protein>
<keyword evidence="2 4" id="KW-0732">Signal</keyword>
<dbReference type="PANTHER" id="PTHR30483">
    <property type="entry name" value="LEUCINE-SPECIFIC-BINDING PROTEIN"/>
    <property type="match status" value="1"/>
</dbReference>
<reference evidence="7" key="1">
    <citation type="submission" date="2017-08" db="EMBL/GenBank/DDBJ databases">
        <authorList>
            <person name="Varghese N."/>
            <person name="Submissions S."/>
        </authorList>
    </citation>
    <scope>NUCLEOTIDE SEQUENCE [LARGE SCALE GENOMIC DNA]</scope>
    <source>
        <strain evidence="7">JA234</strain>
    </source>
</reference>
<evidence type="ECO:0000313" key="6">
    <source>
        <dbReference type="EMBL" id="SNX74308.1"/>
    </source>
</evidence>
<keyword evidence="3" id="KW-0029">Amino-acid transport</keyword>
<evidence type="ECO:0000259" key="5">
    <source>
        <dbReference type="Pfam" id="PF13458"/>
    </source>
</evidence>
<keyword evidence="3" id="KW-0813">Transport</keyword>
<dbReference type="AlphaFoldDB" id="A0A285D4R8"/>
<dbReference type="InterPro" id="IPR028082">
    <property type="entry name" value="Peripla_BP_I"/>
</dbReference>
<evidence type="ECO:0000256" key="1">
    <source>
        <dbReference type="ARBA" id="ARBA00010062"/>
    </source>
</evidence>
<dbReference type="PANTHER" id="PTHR30483:SF6">
    <property type="entry name" value="PERIPLASMIC BINDING PROTEIN OF ABC TRANSPORTER FOR NATURAL AMINO ACIDS"/>
    <property type="match status" value="1"/>
</dbReference>
<organism evidence="6 7">
    <name type="scientific">Cereibacter ovatus</name>
    <dbReference type="NCBI Taxonomy" id="439529"/>
    <lineage>
        <taxon>Bacteria</taxon>
        <taxon>Pseudomonadati</taxon>
        <taxon>Pseudomonadota</taxon>
        <taxon>Alphaproteobacteria</taxon>
        <taxon>Rhodobacterales</taxon>
        <taxon>Paracoccaceae</taxon>
        <taxon>Cereibacter</taxon>
    </lineage>
</organism>
<name>A0A285D4R8_9RHOB</name>
<dbReference type="EMBL" id="OAOQ01000021">
    <property type="protein sequence ID" value="SNX74308.1"/>
    <property type="molecule type" value="Genomic_DNA"/>
</dbReference>
<dbReference type="Proteomes" id="UP000219467">
    <property type="component" value="Unassembled WGS sequence"/>
</dbReference>
<gene>
    <name evidence="6" type="ORF">SAMN05878503_12147</name>
</gene>
<proteinExistence type="inferred from homology"/>
<dbReference type="Gene3D" id="3.40.50.2300">
    <property type="match status" value="2"/>
</dbReference>
<dbReference type="RefSeq" id="WP_097031649.1">
    <property type="nucleotide sequence ID" value="NZ_OAOQ01000021.1"/>
</dbReference>
<evidence type="ECO:0000256" key="3">
    <source>
        <dbReference type="ARBA" id="ARBA00022970"/>
    </source>
</evidence>
<comment type="similarity">
    <text evidence="1">Belongs to the leucine-binding protein family.</text>
</comment>
<dbReference type="InterPro" id="IPR028081">
    <property type="entry name" value="Leu-bd"/>
</dbReference>